<dbReference type="Proteomes" id="UP000518300">
    <property type="component" value="Unassembled WGS sequence"/>
</dbReference>
<dbReference type="RefSeq" id="WP_169346232.1">
    <property type="nucleotide sequence ID" value="NZ_JABBJJ010000083.1"/>
</dbReference>
<sequence>MAWHLPRLTLVAALVASCDTSQPAMGCPVQGVVWVATYKPVGTNTCPEFPGEQLGIQKYPNPSGEQLLAIKPQTLNDMDPMDELDPEHPPYALGVLPQEADADGFCTVPVLSVAEKHVPADPEQLRPADATYRWSNVRLVALPEVPGTQLIADLEYTADGCTARYEVWAMSPGDLDCANEASPEEPDDSICQQFASLSGGLAITCDPHLLLCVPAQRPPSLQGASVLQQPSTQP</sequence>
<name>A0A848LH44_9BACT</name>
<dbReference type="EMBL" id="JABBJJ010000083">
    <property type="protein sequence ID" value="NMO16945.1"/>
    <property type="molecule type" value="Genomic_DNA"/>
</dbReference>
<comment type="caution">
    <text evidence="1">The sequence shown here is derived from an EMBL/GenBank/DDBJ whole genome shotgun (WGS) entry which is preliminary data.</text>
</comment>
<dbReference type="PROSITE" id="PS51257">
    <property type="entry name" value="PROKAR_LIPOPROTEIN"/>
    <property type="match status" value="1"/>
</dbReference>
<protein>
    <recommendedName>
        <fullName evidence="3">Lipoprotein MlpA</fullName>
    </recommendedName>
</protein>
<accession>A0A848LH44</accession>
<evidence type="ECO:0000313" key="2">
    <source>
        <dbReference type="Proteomes" id="UP000518300"/>
    </source>
</evidence>
<keyword evidence="2" id="KW-1185">Reference proteome</keyword>
<reference evidence="1 2" key="1">
    <citation type="submission" date="2020-04" db="EMBL/GenBank/DDBJ databases">
        <title>Draft genome of Pyxidicoccus fallax type strain.</title>
        <authorList>
            <person name="Whitworth D.E."/>
        </authorList>
    </citation>
    <scope>NUCLEOTIDE SEQUENCE [LARGE SCALE GENOMIC DNA]</scope>
    <source>
        <strain evidence="1 2">DSM 14698</strain>
    </source>
</reference>
<organism evidence="1 2">
    <name type="scientific">Pyxidicoccus fallax</name>
    <dbReference type="NCBI Taxonomy" id="394095"/>
    <lineage>
        <taxon>Bacteria</taxon>
        <taxon>Pseudomonadati</taxon>
        <taxon>Myxococcota</taxon>
        <taxon>Myxococcia</taxon>
        <taxon>Myxococcales</taxon>
        <taxon>Cystobacterineae</taxon>
        <taxon>Myxococcaceae</taxon>
        <taxon>Pyxidicoccus</taxon>
    </lineage>
</organism>
<evidence type="ECO:0008006" key="3">
    <source>
        <dbReference type="Google" id="ProtNLM"/>
    </source>
</evidence>
<gene>
    <name evidence="1" type="ORF">HG543_19075</name>
</gene>
<proteinExistence type="predicted"/>
<dbReference type="AlphaFoldDB" id="A0A848LH44"/>
<evidence type="ECO:0000313" key="1">
    <source>
        <dbReference type="EMBL" id="NMO16945.1"/>
    </source>
</evidence>